<evidence type="ECO:0000313" key="2">
    <source>
        <dbReference type="EMBL" id="KAF6724111.1"/>
    </source>
</evidence>
<evidence type="ECO:0000256" key="1">
    <source>
        <dbReference type="SAM" id="MobiDB-lite"/>
    </source>
</evidence>
<protein>
    <submittedName>
        <fullName evidence="2">Uncharacterized protein</fullName>
    </submittedName>
</protein>
<proteinExistence type="predicted"/>
<name>A0A834F7W0_ORYME</name>
<accession>A0A834F7W0</accession>
<gene>
    <name evidence="2" type="ORF">FQA47_003555</name>
</gene>
<dbReference type="Proteomes" id="UP000646548">
    <property type="component" value="Unassembled WGS sequence"/>
</dbReference>
<sequence length="112" mass="12395">MLFEPTQRGSPLLHSHTDTVYRSSTPPHFSSSEPGKDSFLFMLVCLFVWGGAFMQTHQDATSVFSLQERLKLDSVCAGAQLLISIFKMILRGSRSGSGFVLEDKGSLAHQMK</sequence>
<comment type="caution">
    <text evidence="2">The sequence shown here is derived from an EMBL/GenBank/DDBJ whole genome shotgun (WGS) entry which is preliminary data.</text>
</comment>
<feature type="compositionally biased region" description="Polar residues" evidence="1">
    <location>
        <begin position="18"/>
        <end position="31"/>
    </location>
</feature>
<dbReference type="EMBL" id="WKFB01000404">
    <property type="protein sequence ID" value="KAF6724111.1"/>
    <property type="molecule type" value="Genomic_DNA"/>
</dbReference>
<organism evidence="2 3">
    <name type="scientific">Oryzias melastigma</name>
    <name type="common">Marine medaka</name>
    <dbReference type="NCBI Taxonomy" id="30732"/>
    <lineage>
        <taxon>Eukaryota</taxon>
        <taxon>Metazoa</taxon>
        <taxon>Chordata</taxon>
        <taxon>Craniata</taxon>
        <taxon>Vertebrata</taxon>
        <taxon>Euteleostomi</taxon>
        <taxon>Actinopterygii</taxon>
        <taxon>Neopterygii</taxon>
        <taxon>Teleostei</taxon>
        <taxon>Neoteleostei</taxon>
        <taxon>Acanthomorphata</taxon>
        <taxon>Ovalentaria</taxon>
        <taxon>Atherinomorphae</taxon>
        <taxon>Beloniformes</taxon>
        <taxon>Adrianichthyidae</taxon>
        <taxon>Oryziinae</taxon>
        <taxon>Oryzias</taxon>
    </lineage>
</organism>
<evidence type="ECO:0000313" key="3">
    <source>
        <dbReference type="Proteomes" id="UP000646548"/>
    </source>
</evidence>
<feature type="region of interest" description="Disordered" evidence="1">
    <location>
        <begin position="1"/>
        <end position="31"/>
    </location>
</feature>
<reference evidence="2" key="1">
    <citation type="journal article" name="BMC Genomics">
        <title>Long-read sequencing and de novo genome assembly of marine medaka (Oryzias melastigma).</title>
        <authorList>
            <person name="Liang P."/>
            <person name="Saqib H.S.A."/>
            <person name="Ni X."/>
            <person name="Shen Y."/>
        </authorList>
    </citation>
    <scope>NUCLEOTIDE SEQUENCE</scope>
    <source>
        <strain evidence="2">Bigg-433</strain>
    </source>
</reference>
<dbReference type="AlphaFoldDB" id="A0A834F7W0"/>